<dbReference type="RefSeq" id="WP_013942528.1">
    <property type="nucleotide sequence ID" value="NC_015713.1"/>
</dbReference>
<reference key="1">
    <citation type="journal article" date="2011" name="Mol. Biol. Evol.">
        <title>Unity in variety -- the pan-genome of the Chlamydiae.</title>
        <authorList>
            <person name="Collingro A."/>
            <person name="Tischler P."/>
            <person name="Weinmaier T."/>
            <person name="Penz T."/>
            <person name="Heinz E."/>
            <person name="Brunham R.C."/>
            <person name="Read T.D."/>
            <person name="Bavoil P.M."/>
            <person name="Sachse K."/>
            <person name="Kahane S."/>
            <person name="Friedman M.G."/>
            <person name="Rattei T."/>
            <person name="Myers G.S.A."/>
            <person name="Horn M."/>
        </authorList>
    </citation>
    <scope>NUCLEOTIDE SEQUENCE</scope>
    <source>
        <strain>Z</strain>
    </source>
</reference>
<dbReference type="KEGG" id="sng:SNE_A01840"/>
<feature type="coiled-coil region" evidence="1">
    <location>
        <begin position="719"/>
        <end position="746"/>
    </location>
</feature>
<dbReference type="HOGENOM" id="CLU_301852_0_0_0"/>
<proteinExistence type="predicted"/>
<dbReference type="AlphaFoldDB" id="F8L5R9"/>
<name>F8L5R9_SIMNZ</name>
<reference evidence="3 4" key="2">
    <citation type="journal article" date="2011" name="Mol. Biol. Evol.">
        <title>Unity in variety--the pan-genome of the Chlamydiae.</title>
        <authorList>
            <person name="Collingro A."/>
            <person name="Tischler P."/>
            <person name="Weinmaier T."/>
            <person name="Penz T."/>
            <person name="Heinz E."/>
            <person name="Brunham R.C."/>
            <person name="Read T.D."/>
            <person name="Bavoil P.M."/>
            <person name="Sachse K."/>
            <person name="Kahane S."/>
            <person name="Friedman M.G."/>
            <person name="Rattei T."/>
            <person name="Myers G.S."/>
            <person name="Horn M."/>
        </authorList>
    </citation>
    <scope>NUCLEOTIDE SEQUENCE [LARGE SCALE GENOMIC DNA]</scope>
    <source>
        <strain evidence="4">ATCC VR-1471 / Z</strain>
    </source>
</reference>
<keyword evidence="1" id="KW-0175">Coiled coil</keyword>
<evidence type="ECO:0000256" key="2">
    <source>
        <dbReference type="SAM" id="MobiDB-lite"/>
    </source>
</evidence>
<feature type="compositionally biased region" description="Low complexity" evidence="2">
    <location>
        <begin position="683"/>
        <end position="695"/>
    </location>
</feature>
<gene>
    <name evidence="3" type="ordered locus">SNE_A01840</name>
</gene>
<keyword evidence="4" id="KW-1185">Reference proteome</keyword>
<organism evidence="3 4">
    <name type="scientific">Simkania negevensis (strain ATCC VR-1471 / DSM 27360 / Z)</name>
    <dbReference type="NCBI Taxonomy" id="331113"/>
    <lineage>
        <taxon>Bacteria</taxon>
        <taxon>Pseudomonadati</taxon>
        <taxon>Chlamydiota</taxon>
        <taxon>Chlamydiia</taxon>
        <taxon>Parachlamydiales</taxon>
        <taxon>Simkaniaceae</taxon>
        <taxon>Simkania</taxon>
    </lineage>
</organism>
<feature type="coiled-coil region" evidence="1">
    <location>
        <begin position="1044"/>
        <end position="1095"/>
    </location>
</feature>
<evidence type="ECO:0000313" key="4">
    <source>
        <dbReference type="Proteomes" id="UP000000496"/>
    </source>
</evidence>
<feature type="region of interest" description="Disordered" evidence="2">
    <location>
        <begin position="678"/>
        <end position="707"/>
    </location>
</feature>
<feature type="compositionally biased region" description="Basic and acidic residues" evidence="2">
    <location>
        <begin position="697"/>
        <end position="707"/>
    </location>
</feature>
<evidence type="ECO:0000313" key="3">
    <source>
        <dbReference type="EMBL" id="CCB88061.1"/>
    </source>
</evidence>
<sequence length="1206" mass="135929">MSSDITQTKQFKSFVAFNAEETNIAESDSAEKTRANISQMAQKVIDYLGDTTKKSLDNIPEFIAKLSTINDQFSEHGDGTPFATSLTALNLLLSLRTHLSDGNQKILEHSFFKQLDELLNQDDIEDKLSVARNLYQFQQSCLIPAIQGANSQSELKALQPVLRNCFLLVEKVSSVDPKGKLADLKEAVCQNYNYKSVTLDRRYGTLIAYEKGRAGNLEDPERRTLLVKSLTELIGNFTNGNITEMVSKSDKAALYDAILTIQDELEEHGEAARLEPVRSQLAEAVGAIDSIRSGFPIELRELAASEPEGARKPILEKLVAFEKDVLTPALANVSTIEELLALEPLVDQCIALKPKVEELDADKELDASHSVLLDQWNAKHYQKQKVHTFLTSYERGNFPSIEESPSRDKYASAITKHITALSDKISHPTFKTHEKRDLYQALLTIQDELEEYGAGAKLDTAIQTLGDALGLPTGMKSAFPIELADLAETTLEPSQKPHVLNRLVAFENDILMPAMARASSEELEAHKALLVQCHKLQAKLTDVEGKERLSATHEQAIALYEAKKQHVKNAYDFLRTYTPGKIPNLDQAAKREAADKSVNAYLEELIPHLGNPIFSTEDKRAILQGIQTLQKDFGADRKRLDPIIKKYKQAIGVRELPQSPTRKAEEIDRSRVSSIRDMWQNKSSSSTDSISPVVSERSQKVETPEEKRVRYTGNIKKSLALLDLDNSHLRENIAEIKRQIALVRKLPDSSPTELQQLEQALNLLIRPDELMITREEGRFIELIAAKHKAGDALDYQSLERGTVRDSQSKVLAQLKRDFSELPRLESRASRVLRGLKEETAQNRFERFRDSHTFNPPLSKHFATHYPALLNAFTLYSDKIAVDGLLLKWDEIKVKRDKATKEKFSPLIEEFYSHTDPSQHVPMYTAQLQEVFVNGLDLSKIDNMREEQLVSYLVKEIESLIEVPGKWFEGFYASSYGAQHDWLTANIDRIIRPYNQGDTPDTNLGAGVCYNNSLQVQRAFLEGPVSSSTILLGSNETTRYHQSRYKSQHAEVVKLRKEYAEASEAYKKGTVSLSALKKLHDKLTAANQAYTQLEAELPSVYGLKLHASYTLPSPPAQTSLQDHLANTIEQWSTQGHKQVVLVLRSPTAGHAVNLQFDNTRGVYRLRDDNKGIIEFEDMHTMKREISSYFKAFYSDYNQFIFESYTKA</sequence>
<evidence type="ECO:0000256" key="1">
    <source>
        <dbReference type="SAM" id="Coils"/>
    </source>
</evidence>
<dbReference type="OrthoDB" id="7206808at2"/>
<dbReference type="Proteomes" id="UP000000496">
    <property type="component" value="Chromosome gsn.131"/>
</dbReference>
<protein>
    <submittedName>
        <fullName evidence="3">Uncharacterized protein</fullName>
    </submittedName>
</protein>
<accession>F8L5R9</accession>
<dbReference type="EMBL" id="FR872582">
    <property type="protein sequence ID" value="CCB88061.1"/>
    <property type="molecule type" value="Genomic_DNA"/>
</dbReference>